<organism evidence="1 2">
    <name type="scientific">Candidatus Collierbacteria bacterium GW2011_GWB2_45_17</name>
    <dbReference type="NCBI Taxonomy" id="1618388"/>
    <lineage>
        <taxon>Bacteria</taxon>
        <taxon>Candidatus Collieribacteriota</taxon>
    </lineage>
</organism>
<evidence type="ECO:0000313" key="2">
    <source>
        <dbReference type="Proteomes" id="UP000034078"/>
    </source>
</evidence>
<gene>
    <name evidence="1" type="ORF">UX01_C0005G0050</name>
</gene>
<dbReference type="Proteomes" id="UP000034078">
    <property type="component" value="Unassembled WGS sequence"/>
</dbReference>
<protein>
    <submittedName>
        <fullName evidence="1">Uncharacterized protein</fullName>
    </submittedName>
</protein>
<evidence type="ECO:0000313" key="1">
    <source>
        <dbReference type="EMBL" id="KKU00373.1"/>
    </source>
</evidence>
<dbReference type="EMBL" id="LCKO01000005">
    <property type="protein sequence ID" value="KKU00373.1"/>
    <property type="molecule type" value="Genomic_DNA"/>
</dbReference>
<dbReference type="AlphaFoldDB" id="A0A837IIS6"/>
<sequence length="98" mass="10556">MILLSVITKFELIFGTITNLLAHRSTLRVSRFATACPAGPPLAEAEPLAREKRYPALIVIARFGTPNRGNLTPFGFGRDDCSYEQAPAFAVASICSSA</sequence>
<accession>A0A837IIS6</accession>
<name>A0A837IIS6_9BACT</name>
<comment type="caution">
    <text evidence="1">The sequence shown here is derived from an EMBL/GenBank/DDBJ whole genome shotgun (WGS) entry which is preliminary data.</text>
</comment>
<proteinExistence type="predicted"/>
<reference evidence="1 2" key="1">
    <citation type="journal article" date="2015" name="Nature">
        <title>rRNA introns, odd ribosomes, and small enigmatic genomes across a large radiation of phyla.</title>
        <authorList>
            <person name="Brown C.T."/>
            <person name="Hug L.A."/>
            <person name="Thomas B.C."/>
            <person name="Sharon I."/>
            <person name="Castelle C.J."/>
            <person name="Singh A."/>
            <person name="Wilkins M.J."/>
            <person name="Williams K.H."/>
            <person name="Banfield J.F."/>
        </authorList>
    </citation>
    <scope>NUCLEOTIDE SEQUENCE [LARGE SCALE GENOMIC DNA]</scope>
</reference>